<evidence type="ECO:0000313" key="4">
    <source>
        <dbReference type="EMBL" id="OLP95777.1"/>
    </source>
</evidence>
<proteinExistence type="predicted"/>
<dbReference type="Proteomes" id="UP000186817">
    <property type="component" value="Unassembled WGS sequence"/>
</dbReference>
<dbReference type="AlphaFoldDB" id="A0A1Q9DKR5"/>
<evidence type="ECO:0000259" key="3">
    <source>
        <dbReference type="SMART" id="SM00062"/>
    </source>
</evidence>
<evidence type="ECO:0000256" key="1">
    <source>
        <dbReference type="ARBA" id="ARBA00022729"/>
    </source>
</evidence>
<comment type="caution">
    <text evidence="4">The sequence shown here is derived from an EMBL/GenBank/DDBJ whole genome shotgun (WGS) entry which is preliminary data.</text>
</comment>
<dbReference type="EMBL" id="LSRX01000490">
    <property type="protein sequence ID" value="OLP95777.1"/>
    <property type="molecule type" value="Genomic_DNA"/>
</dbReference>
<accession>A0A1Q9DKR5</accession>
<keyword evidence="6" id="KW-1185">Reference proteome</keyword>
<dbReference type="InterPro" id="IPR001638">
    <property type="entry name" value="Solute-binding_3/MltF_N"/>
</dbReference>
<protein>
    <recommendedName>
        <fullName evidence="3">Solute-binding protein family 3/N-terminal domain-containing protein</fullName>
    </recommendedName>
</protein>
<reference evidence="4 6" key="1">
    <citation type="submission" date="2016-02" db="EMBL/GenBank/DDBJ databases">
        <title>Genome analysis of coral dinoflagellate symbionts highlights evolutionary adaptations to a symbiotic lifestyle.</title>
        <authorList>
            <person name="Aranda M."/>
            <person name="Li Y."/>
            <person name="Liew Y.J."/>
            <person name="Baumgarten S."/>
            <person name="Simakov O."/>
            <person name="Wilson M."/>
            <person name="Piel J."/>
            <person name="Ashoor H."/>
            <person name="Bougouffa S."/>
            <person name="Bajic V.B."/>
            <person name="Ryu T."/>
            <person name="Ravasi T."/>
            <person name="Bayer T."/>
            <person name="Micklem G."/>
            <person name="Kim H."/>
            <person name="Bhak J."/>
            <person name="Lajeunesse T.C."/>
            <person name="Voolstra C.R."/>
        </authorList>
    </citation>
    <scope>NUCLEOTIDE SEQUENCE [LARGE SCALE GENOMIC DNA]</scope>
    <source>
        <strain evidence="4 6">CCMP2467</strain>
    </source>
</reference>
<dbReference type="Pfam" id="PF00497">
    <property type="entry name" value="SBP_bac_3"/>
    <property type="match status" value="1"/>
</dbReference>
<feature type="domain" description="Solute-binding protein family 3/N-terminal" evidence="3">
    <location>
        <begin position="22"/>
        <end position="285"/>
    </location>
</feature>
<sequence length="355" mass="37595">MAQKLAFLLALQVLAASAAVTSFTFGQDIDYPPYASKNATTGELTGFGVELVKAMNAHCSATLNITVVETRWSNCWSSAGGGTLGALLEDGTLDACMTYTHTQGIRNDYADFSYGILDVNKAAGLLTLLENGMPKLDGHSDLNGKTIVDVGGWAPTADGLDFVTNKCLNQKYSSNYTLVVGNGNDEAMTMLRNGSADAMFVYADQAKNYQCDGSTVAAWDCALWQGFGTEYAYVQTGQFGYVVNGTTLALSKKGSGVPEAINSCLAEVMATEAYYDACVKYDLVDSCYANSFFPSSGIVIHEYNKETDEHAGDCSSGYCPCPSTSTPTTQTSLATGLSIKALMGATLSFLVALLL</sequence>
<name>A0A1Q9DKR5_SYMMI</name>
<dbReference type="Gene3D" id="3.40.190.10">
    <property type="entry name" value="Periplasmic binding protein-like II"/>
    <property type="match status" value="2"/>
</dbReference>
<dbReference type="EMBL" id="LSRX01000490">
    <property type="protein sequence ID" value="OLP95801.1"/>
    <property type="molecule type" value="Genomic_DNA"/>
</dbReference>
<evidence type="ECO:0000256" key="2">
    <source>
        <dbReference type="SAM" id="SignalP"/>
    </source>
</evidence>
<keyword evidence="1 2" id="KW-0732">Signal</keyword>
<dbReference type="SMART" id="SM00062">
    <property type="entry name" value="PBPb"/>
    <property type="match status" value="1"/>
</dbReference>
<organism evidence="4 6">
    <name type="scientific">Symbiodinium microadriaticum</name>
    <name type="common">Dinoflagellate</name>
    <name type="synonym">Zooxanthella microadriatica</name>
    <dbReference type="NCBI Taxonomy" id="2951"/>
    <lineage>
        <taxon>Eukaryota</taxon>
        <taxon>Sar</taxon>
        <taxon>Alveolata</taxon>
        <taxon>Dinophyceae</taxon>
        <taxon>Suessiales</taxon>
        <taxon>Symbiodiniaceae</taxon>
        <taxon>Symbiodinium</taxon>
    </lineage>
</organism>
<dbReference type="PANTHER" id="PTHR35936">
    <property type="entry name" value="MEMBRANE-BOUND LYTIC MUREIN TRANSGLYCOSYLASE F"/>
    <property type="match status" value="1"/>
</dbReference>
<dbReference type="PANTHER" id="PTHR35936:SF19">
    <property type="entry name" value="AMINO-ACID-BINDING PROTEIN YXEM-RELATED"/>
    <property type="match status" value="1"/>
</dbReference>
<feature type="signal peptide" evidence="2">
    <location>
        <begin position="1"/>
        <end position="26"/>
    </location>
</feature>
<evidence type="ECO:0000313" key="6">
    <source>
        <dbReference type="Proteomes" id="UP000186817"/>
    </source>
</evidence>
<feature type="chain" id="PRO_5011899505" description="Solute-binding protein family 3/N-terminal domain-containing protein" evidence="2">
    <location>
        <begin position="27"/>
        <end position="355"/>
    </location>
</feature>
<dbReference type="OrthoDB" id="434016at2759"/>
<evidence type="ECO:0000313" key="5">
    <source>
        <dbReference type="EMBL" id="OLP95801.1"/>
    </source>
</evidence>
<gene>
    <name evidence="5" type="ORF">AK812_SmicGene22059</name>
    <name evidence="4" type="ORF">AK812_SmicGene22060</name>
</gene>
<dbReference type="SUPFAM" id="SSF53850">
    <property type="entry name" value="Periplasmic binding protein-like II"/>
    <property type="match status" value="1"/>
</dbReference>